<dbReference type="EMBL" id="QTSX02003742">
    <property type="protein sequence ID" value="KAJ9068383.1"/>
    <property type="molecule type" value="Genomic_DNA"/>
</dbReference>
<reference evidence="1" key="1">
    <citation type="submission" date="2022-04" db="EMBL/GenBank/DDBJ databases">
        <title>Genome of the entomopathogenic fungus Entomophthora muscae.</title>
        <authorList>
            <person name="Elya C."/>
            <person name="Lovett B.R."/>
            <person name="Lee E."/>
            <person name="Macias A.M."/>
            <person name="Hajek A.E."/>
            <person name="De Bivort B.L."/>
            <person name="Kasson M.T."/>
            <person name="De Fine Licht H.H."/>
            <person name="Stajich J.E."/>
        </authorList>
    </citation>
    <scope>NUCLEOTIDE SEQUENCE</scope>
    <source>
        <strain evidence="1">Berkeley</strain>
    </source>
</reference>
<evidence type="ECO:0000313" key="1">
    <source>
        <dbReference type="EMBL" id="KAJ9068383.1"/>
    </source>
</evidence>
<organism evidence="1 2">
    <name type="scientific">Entomophthora muscae</name>
    <dbReference type="NCBI Taxonomy" id="34485"/>
    <lineage>
        <taxon>Eukaryota</taxon>
        <taxon>Fungi</taxon>
        <taxon>Fungi incertae sedis</taxon>
        <taxon>Zoopagomycota</taxon>
        <taxon>Entomophthoromycotina</taxon>
        <taxon>Entomophthoromycetes</taxon>
        <taxon>Entomophthorales</taxon>
        <taxon>Entomophthoraceae</taxon>
        <taxon>Entomophthora</taxon>
    </lineage>
</organism>
<proteinExistence type="predicted"/>
<keyword evidence="2" id="KW-1185">Reference proteome</keyword>
<name>A0ACC2T1D8_9FUNG</name>
<sequence length="205" mass="22242">MAAQTSVQREDTGESWESTTSNPSVAYLQVAWEWAWEGVPVTQVHAGGQAGVPLQGGRWVHSTRHLGIKVGKGWVQVLTGETPHQIFPGDQEVLGPAGKILYKVQKERKIVSHPMDRGGNLSPEIGESGPNHDEGRSQVTAGFGALGWSSGTKQAKSEELGDIWTRNGERAPGILFSKQDVWGGLGQQPLKFGLKFKQKLEHSSL</sequence>
<comment type="caution">
    <text evidence="1">The sequence shown here is derived from an EMBL/GenBank/DDBJ whole genome shotgun (WGS) entry which is preliminary data.</text>
</comment>
<dbReference type="Proteomes" id="UP001165960">
    <property type="component" value="Unassembled WGS sequence"/>
</dbReference>
<evidence type="ECO:0000313" key="2">
    <source>
        <dbReference type="Proteomes" id="UP001165960"/>
    </source>
</evidence>
<feature type="non-terminal residue" evidence="1">
    <location>
        <position position="205"/>
    </location>
</feature>
<protein>
    <submittedName>
        <fullName evidence="1">Uncharacterized protein</fullName>
    </submittedName>
</protein>
<gene>
    <name evidence="1" type="ORF">DSO57_1029269</name>
</gene>
<accession>A0ACC2T1D8</accession>